<dbReference type="OrthoDB" id="500858at2"/>
<dbReference type="GO" id="GO:0005524">
    <property type="term" value="F:ATP binding"/>
    <property type="evidence" value="ECO:0007669"/>
    <property type="project" value="UniProtKB-UniRule"/>
</dbReference>
<evidence type="ECO:0000256" key="4">
    <source>
        <dbReference type="ARBA" id="ARBA00022840"/>
    </source>
</evidence>
<dbReference type="Gene3D" id="3.30.200.20">
    <property type="entry name" value="Phosphorylase Kinase, domain 1"/>
    <property type="match status" value="1"/>
</dbReference>
<proteinExistence type="predicted"/>
<comment type="caution">
    <text evidence="9">The sequence shown here is derived from an EMBL/GenBank/DDBJ whole genome shotgun (WGS) entry which is preliminary data.</text>
</comment>
<gene>
    <name evidence="9" type="primary">prkC_25</name>
    <name evidence="9" type="ORF">Pla52n_36450</name>
</gene>
<keyword evidence="7" id="KW-1133">Transmembrane helix</keyword>
<feature type="binding site" evidence="5">
    <location>
        <position position="181"/>
    </location>
    <ligand>
        <name>ATP</name>
        <dbReference type="ChEBI" id="CHEBI:30616"/>
    </ligand>
</feature>
<keyword evidence="2 5" id="KW-0547">Nucleotide-binding</keyword>
<reference evidence="9 10" key="1">
    <citation type="submission" date="2019-02" db="EMBL/GenBank/DDBJ databases">
        <title>Deep-cultivation of Planctomycetes and their phenomic and genomic characterization uncovers novel biology.</title>
        <authorList>
            <person name="Wiegand S."/>
            <person name="Jogler M."/>
            <person name="Boedeker C."/>
            <person name="Pinto D."/>
            <person name="Vollmers J."/>
            <person name="Rivas-Marin E."/>
            <person name="Kohn T."/>
            <person name="Peeters S.H."/>
            <person name="Heuer A."/>
            <person name="Rast P."/>
            <person name="Oberbeckmann S."/>
            <person name="Bunk B."/>
            <person name="Jeske O."/>
            <person name="Meyerdierks A."/>
            <person name="Storesund J.E."/>
            <person name="Kallscheuer N."/>
            <person name="Luecker S."/>
            <person name="Lage O.M."/>
            <person name="Pohl T."/>
            <person name="Merkel B.J."/>
            <person name="Hornburger P."/>
            <person name="Mueller R.-W."/>
            <person name="Bruemmer F."/>
            <person name="Labrenz M."/>
            <person name="Spormann A.M."/>
            <person name="Op Den Camp H."/>
            <person name="Overmann J."/>
            <person name="Amann R."/>
            <person name="Jetten M.S.M."/>
            <person name="Mascher T."/>
            <person name="Medema M.H."/>
            <person name="Devos D.P."/>
            <person name="Kaster A.-K."/>
            <person name="Ovreas L."/>
            <person name="Rohde M."/>
            <person name="Galperin M.Y."/>
            <person name="Jogler C."/>
        </authorList>
    </citation>
    <scope>NUCLEOTIDE SEQUENCE [LARGE SCALE GENOMIC DNA]</scope>
    <source>
        <strain evidence="9 10">Pla52n</strain>
    </source>
</reference>
<sequence length="1192" mass="134377">MLVRKVRLQFTHHRTPLHWENRRQDCTRRRLLAQPAKWDPPSRELPKQWSSKYRANYVMDQAARIRQLLDQYREALRQDSDYDLSAVYQSHPDLMPELKRMFEALRSDILFSLSERTRTFHPDSSATETLDLESTETTSDPQRLSVRYVGEYRLDSILGEGSFGQVWRGMQLSLSRPVAVKLLKREHQHPDLVARFRREAMLLARLQHPNIVSVLEVNECDGVHYIAMEFVEGTDLKHVIQQGLPTPHWSARAMATAAQAVAHAHEADLIHRDLKPANILVDTNSQLKLTDFGLARQTTGGTELTKTGAIVGTISYMAPEQASGRADQLGPAVDIYAIGATLYHLLTGRPPFPSRDGLHDLAVLDEIRERNPVPPRRLCPDRNIPRDLETICLKCLEKEPRLRYESAAALAADLTRFLDGDPILARPTSLWERTWRRAKKRPMAAALVATLLLVSLVGGATVWTLSLKTTRLTNEVESVRQEKSFAEQEKSLAEQEKSRAEQERNTAAATAVAKEQEAEAANQQKAWQEYTTDMQLVGTAWQAGKMEVVRDLLNKHRPENDPGATDLRGPEWHYWDFRVHNTSQLIPAAHGRSAAVSSDGRRLAMADETHATIWDLQTLQPLQRWRISPGRPTNFADSSDHHGEFDHSVAFSPSGRLCAATNFRIMRDRRVGSVRVWDVETGEERLAITGDRFIGGRAVCFSPDERLVLAGGYGYAYKAWDLETRQEVIPKLRSSDPTNPSFVKVGTPWSGEVVVWDMAFWRNILMLRCDLLGPSFPDWPHPEKQVTPWIHSEIPLRLRGPTRQHRTVYGYDGVELYAAVRNDDDTLDLHQMANPRVNGIEVKRLEGGPVSCVTIRDQALVAAGRDRVIRIWETHLMRSPRELRGSEQEITGMALSPDHNVLITFPPTRVWRLDQQSEFALPLPPVAPHLINRIDSHGKQYCVTHQSRNVKLIDDTQGRVIADIPCEQFVGAWFSPDDRRVAVTLSDKKRFTTQLWDLVTEQRIAELPIFGRAGNPHAFSGGAFSSDGRWLAGHGCLWDAETGKQVLNCGDQLTPAVAFSPSNQRVAFVGARETCVWDLVNKRQIAKLPCGGNGVVFQEDETQLILAGQSISVWDISTAREIPTTFGSGAADSIALSPDGRRIYALKPGEVRIFSNRDWNHLLTLRCATPRTAAELEALFDEVARKPQVAKR</sequence>
<dbReference type="AlphaFoldDB" id="A0A5C6ATK6"/>
<organism evidence="9 10">
    <name type="scientific">Stieleria varia</name>
    <dbReference type="NCBI Taxonomy" id="2528005"/>
    <lineage>
        <taxon>Bacteria</taxon>
        <taxon>Pseudomonadati</taxon>
        <taxon>Planctomycetota</taxon>
        <taxon>Planctomycetia</taxon>
        <taxon>Pirellulales</taxon>
        <taxon>Pirellulaceae</taxon>
        <taxon>Stieleria</taxon>
    </lineage>
</organism>
<dbReference type="PROSITE" id="PS50011">
    <property type="entry name" value="PROTEIN_KINASE_DOM"/>
    <property type="match status" value="1"/>
</dbReference>
<evidence type="ECO:0000259" key="8">
    <source>
        <dbReference type="PROSITE" id="PS50011"/>
    </source>
</evidence>
<dbReference type="Proteomes" id="UP000320176">
    <property type="component" value="Unassembled WGS sequence"/>
</dbReference>
<dbReference type="Pfam" id="PF00069">
    <property type="entry name" value="Pkinase"/>
    <property type="match status" value="1"/>
</dbReference>
<feature type="transmembrane region" description="Helical" evidence="7">
    <location>
        <begin position="443"/>
        <end position="465"/>
    </location>
</feature>
<dbReference type="SMART" id="SM00220">
    <property type="entry name" value="S_TKc"/>
    <property type="match status" value="1"/>
</dbReference>
<dbReference type="InterPro" id="IPR011047">
    <property type="entry name" value="Quinoprotein_ADH-like_sf"/>
</dbReference>
<dbReference type="InterPro" id="IPR011044">
    <property type="entry name" value="Quino_amine_DH_bsu"/>
</dbReference>
<dbReference type="PANTHER" id="PTHR43289">
    <property type="entry name" value="MITOGEN-ACTIVATED PROTEIN KINASE KINASE KINASE 20-RELATED"/>
    <property type="match status" value="1"/>
</dbReference>
<evidence type="ECO:0000256" key="1">
    <source>
        <dbReference type="ARBA" id="ARBA00022679"/>
    </source>
</evidence>
<evidence type="ECO:0000256" key="5">
    <source>
        <dbReference type="PROSITE-ProRule" id="PRU10141"/>
    </source>
</evidence>
<accession>A0A5C6ATK6</accession>
<dbReference type="InterPro" id="IPR017441">
    <property type="entry name" value="Protein_kinase_ATP_BS"/>
</dbReference>
<dbReference type="PROSITE" id="PS00107">
    <property type="entry name" value="PROTEIN_KINASE_ATP"/>
    <property type="match status" value="1"/>
</dbReference>
<keyword evidence="1 9" id="KW-0808">Transferase</keyword>
<evidence type="ECO:0000313" key="9">
    <source>
        <dbReference type="EMBL" id="TWU02589.1"/>
    </source>
</evidence>
<keyword evidence="7" id="KW-0472">Membrane</keyword>
<evidence type="ECO:0000256" key="7">
    <source>
        <dbReference type="SAM" id="Phobius"/>
    </source>
</evidence>
<dbReference type="Gene3D" id="2.130.10.10">
    <property type="entry name" value="YVTN repeat-like/Quinoprotein amine dehydrogenase"/>
    <property type="match status" value="3"/>
</dbReference>
<feature type="compositionally biased region" description="Low complexity" evidence="6">
    <location>
        <begin position="505"/>
        <end position="520"/>
    </location>
</feature>
<feature type="region of interest" description="Disordered" evidence="6">
    <location>
        <begin position="483"/>
        <end position="520"/>
    </location>
</feature>
<evidence type="ECO:0000256" key="6">
    <source>
        <dbReference type="SAM" id="MobiDB-lite"/>
    </source>
</evidence>
<feature type="domain" description="Protein kinase" evidence="8">
    <location>
        <begin position="152"/>
        <end position="418"/>
    </location>
</feature>
<dbReference type="InterPro" id="IPR000719">
    <property type="entry name" value="Prot_kinase_dom"/>
</dbReference>
<dbReference type="SUPFAM" id="SSF50998">
    <property type="entry name" value="Quinoprotein alcohol dehydrogenase-like"/>
    <property type="match status" value="2"/>
</dbReference>
<dbReference type="InterPro" id="IPR011009">
    <property type="entry name" value="Kinase-like_dom_sf"/>
</dbReference>
<dbReference type="CDD" id="cd14014">
    <property type="entry name" value="STKc_PknB_like"/>
    <property type="match status" value="1"/>
</dbReference>
<dbReference type="EMBL" id="SJPN01000004">
    <property type="protein sequence ID" value="TWU02589.1"/>
    <property type="molecule type" value="Genomic_DNA"/>
</dbReference>
<keyword evidence="3 9" id="KW-0418">Kinase</keyword>
<evidence type="ECO:0000256" key="2">
    <source>
        <dbReference type="ARBA" id="ARBA00022741"/>
    </source>
</evidence>
<keyword evidence="4 5" id="KW-0067">ATP-binding</keyword>
<protein>
    <submittedName>
        <fullName evidence="9">Serine/threonine-protein kinase PrkC</fullName>
        <ecNumber evidence="9">2.7.11.1</ecNumber>
    </submittedName>
</protein>
<feature type="compositionally biased region" description="Basic and acidic residues" evidence="6">
    <location>
        <begin position="483"/>
        <end position="504"/>
    </location>
</feature>
<dbReference type="PROSITE" id="PS00108">
    <property type="entry name" value="PROTEIN_KINASE_ST"/>
    <property type="match status" value="1"/>
</dbReference>
<dbReference type="GO" id="GO:0004674">
    <property type="term" value="F:protein serine/threonine kinase activity"/>
    <property type="evidence" value="ECO:0007669"/>
    <property type="project" value="UniProtKB-EC"/>
</dbReference>
<dbReference type="EC" id="2.7.11.1" evidence="9"/>
<dbReference type="InterPro" id="IPR015943">
    <property type="entry name" value="WD40/YVTN_repeat-like_dom_sf"/>
</dbReference>
<name>A0A5C6ATK6_9BACT</name>
<dbReference type="Gene3D" id="1.10.510.10">
    <property type="entry name" value="Transferase(Phosphotransferase) domain 1"/>
    <property type="match status" value="1"/>
</dbReference>
<keyword evidence="10" id="KW-1185">Reference proteome</keyword>
<dbReference type="InterPro" id="IPR008271">
    <property type="entry name" value="Ser/Thr_kinase_AS"/>
</dbReference>
<dbReference type="PANTHER" id="PTHR43289:SF6">
    <property type="entry name" value="SERINE_THREONINE-PROTEIN KINASE NEKL-3"/>
    <property type="match status" value="1"/>
</dbReference>
<evidence type="ECO:0000256" key="3">
    <source>
        <dbReference type="ARBA" id="ARBA00022777"/>
    </source>
</evidence>
<keyword evidence="7" id="KW-0812">Transmembrane</keyword>
<evidence type="ECO:0000313" key="10">
    <source>
        <dbReference type="Proteomes" id="UP000320176"/>
    </source>
</evidence>
<dbReference type="SUPFAM" id="SSF50969">
    <property type="entry name" value="YVTN repeat-like/Quinoprotein amine dehydrogenase"/>
    <property type="match status" value="1"/>
</dbReference>
<dbReference type="SUPFAM" id="SSF56112">
    <property type="entry name" value="Protein kinase-like (PK-like)"/>
    <property type="match status" value="1"/>
</dbReference>